<feature type="transmembrane region" description="Helical" evidence="5">
    <location>
        <begin position="324"/>
        <end position="346"/>
    </location>
</feature>
<evidence type="ECO:0000256" key="5">
    <source>
        <dbReference type="SAM" id="Phobius"/>
    </source>
</evidence>
<organism evidence="7 8">
    <name type="scientific">Eptatretus burgeri</name>
    <name type="common">Inshore hagfish</name>
    <dbReference type="NCBI Taxonomy" id="7764"/>
    <lineage>
        <taxon>Eukaryota</taxon>
        <taxon>Metazoa</taxon>
        <taxon>Chordata</taxon>
        <taxon>Craniata</taxon>
        <taxon>Vertebrata</taxon>
        <taxon>Cyclostomata</taxon>
        <taxon>Myxini</taxon>
        <taxon>Myxiniformes</taxon>
        <taxon>Myxinidae</taxon>
        <taxon>Eptatretinae</taxon>
        <taxon>Eptatretus</taxon>
    </lineage>
</organism>
<dbReference type="Ensembl" id="ENSEBUT00000008872.1">
    <property type="protein sequence ID" value="ENSEBUP00000008371.1"/>
    <property type="gene ID" value="ENSEBUG00000005419.1"/>
</dbReference>
<evidence type="ECO:0000256" key="2">
    <source>
        <dbReference type="ARBA" id="ARBA00022692"/>
    </source>
</evidence>
<feature type="transmembrane region" description="Helical" evidence="5">
    <location>
        <begin position="352"/>
        <end position="372"/>
    </location>
</feature>
<keyword evidence="4 5" id="KW-0472">Membrane</keyword>
<dbReference type="InterPro" id="IPR005828">
    <property type="entry name" value="MFS_sugar_transport-like"/>
</dbReference>
<keyword evidence="2 5" id="KW-0812">Transmembrane</keyword>
<dbReference type="GeneTree" id="ENSGT00940000154901"/>
<evidence type="ECO:0000313" key="8">
    <source>
        <dbReference type="Proteomes" id="UP000694388"/>
    </source>
</evidence>
<evidence type="ECO:0000256" key="3">
    <source>
        <dbReference type="ARBA" id="ARBA00022989"/>
    </source>
</evidence>
<feature type="transmembrane region" description="Helical" evidence="5">
    <location>
        <begin position="34"/>
        <end position="51"/>
    </location>
</feature>
<dbReference type="PANTHER" id="PTHR24064">
    <property type="entry name" value="SOLUTE CARRIER FAMILY 22 MEMBER"/>
    <property type="match status" value="1"/>
</dbReference>
<name>A0A8C4Q119_EPTBU</name>
<dbReference type="InterPro" id="IPR020846">
    <property type="entry name" value="MFS_dom"/>
</dbReference>
<dbReference type="Pfam" id="PF00083">
    <property type="entry name" value="Sugar_tr"/>
    <property type="match status" value="1"/>
</dbReference>
<protein>
    <recommendedName>
        <fullName evidence="6">Major facilitator superfamily (MFS) profile domain-containing protein</fullName>
    </recommendedName>
</protein>
<feature type="transmembrane region" description="Helical" evidence="5">
    <location>
        <begin position="208"/>
        <end position="229"/>
    </location>
</feature>
<feature type="transmembrane region" description="Helical" evidence="5">
    <location>
        <begin position="289"/>
        <end position="312"/>
    </location>
</feature>
<sequence>MKQMAQSVYMAGVLIGAIVMGGLADIFGRRNVMLVNNLIVAVTGTCAAFSPSIDAYIVARFLLGLGIMGSYLNAYSLGLEWLDTRHRVLFATTMAYAYTTGQLVLAGLAYAVRDWRSLQLYVSAPYFLFFAFSWFHPESARWLMLQGRYKDALKWFEHVAKINSRNITNDLLSVEVLEKAMESSSAPSKKTYTAFHLLKLVELRRRTFIISLIWFATSFCYFGVAMNLQGFKVNIFLLMLIFSAVDFPATLIVLAMISLIGRRAATGTPLLLAGCTCIAVVFIPTDMEMLRTSFAVVGKGAVAGVFNTLFLVAGEIYPTVIRQVGMGTTSTMARVGGMLAPLVTISGEIYPLFPQIIYGGVSLIAGLVAFLLPEMLNKPLADTIEDLKCQKMRKSKRQANEEKAAATSLLVPKTIQESHI</sequence>
<feature type="transmembrane region" description="Helical" evidence="5">
    <location>
        <begin position="264"/>
        <end position="283"/>
    </location>
</feature>
<dbReference type="Gene3D" id="1.20.1250.20">
    <property type="entry name" value="MFS general substrate transporter like domains"/>
    <property type="match status" value="1"/>
</dbReference>
<dbReference type="OMA" id="GCDIWGR"/>
<dbReference type="AlphaFoldDB" id="A0A8C4Q119"/>
<accession>A0A8C4Q119</accession>
<keyword evidence="3 5" id="KW-1133">Transmembrane helix</keyword>
<dbReference type="GO" id="GO:0022857">
    <property type="term" value="F:transmembrane transporter activity"/>
    <property type="evidence" value="ECO:0007669"/>
    <property type="project" value="InterPro"/>
</dbReference>
<proteinExistence type="predicted"/>
<feature type="transmembrane region" description="Helical" evidence="5">
    <location>
        <begin position="235"/>
        <end position="257"/>
    </location>
</feature>
<dbReference type="SUPFAM" id="SSF103473">
    <property type="entry name" value="MFS general substrate transporter"/>
    <property type="match status" value="1"/>
</dbReference>
<evidence type="ECO:0000313" key="7">
    <source>
        <dbReference type="Ensembl" id="ENSEBUP00000008371.1"/>
    </source>
</evidence>
<evidence type="ECO:0000256" key="1">
    <source>
        <dbReference type="ARBA" id="ARBA00004141"/>
    </source>
</evidence>
<evidence type="ECO:0000256" key="4">
    <source>
        <dbReference type="ARBA" id="ARBA00023136"/>
    </source>
</evidence>
<keyword evidence="8" id="KW-1185">Reference proteome</keyword>
<comment type="subcellular location">
    <subcellularLocation>
        <location evidence="1">Membrane</location>
        <topology evidence="1">Multi-pass membrane protein</topology>
    </subcellularLocation>
</comment>
<dbReference type="Proteomes" id="UP000694388">
    <property type="component" value="Unplaced"/>
</dbReference>
<feature type="transmembrane region" description="Helical" evidence="5">
    <location>
        <begin position="118"/>
        <end position="135"/>
    </location>
</feature>
<dbReference type="GO" id="GO:0016020">
    <property type="term" value="C:membrane"/>
    <property type="evidence" value="ECO:0007669"/>
    <property type="project" value="UniProtKB-SubCell"/>
</dbReference>
<reference evidence="7" key="2">
    <citation type="submission" date="2025-09" db="UniProtKB">
        <authorList>
            <consortium name="Ensembl"/>
        </authorList>
    </citation>
    <scope>IDENTIFICATION</scope>
</reference>
<evidence type="ECO:0000259" key="6">
    <source>
        <dbReference type="PROSITE" id="PS50850"/>
    </source>
</evidence>
<feature type="transmembrane region" description="Helical" evidence="5">
    <location>
        <begin position="57"/>
        <end position="76"/>
    </location>
</feature>
<reference evidence="7" key="1">
    <citation type="submission" date="2025-08" db="UniProtKB">
        <authorList>
            <consortium name="Ensembl"/>
        </authorList>
    </citation>
    <scope>IDENTIFICATION</scope>
</reference>
<dbReference type="InterPro" id="IPR036259">
    <property type="entry name" value="MFS_trans_sf"/>
</dbReference>
<dbReference type="PROSITE" id="PS50850">
    <property type="entry name" value="MFS"/>
    <property type="match status" value="1"/>
</dbReference>
<feature type="transmembrane region" description="Helical" evidence="5">
    <location>
        <begin position="6"/>
        <end position="27"/>
    </location>
</feature>
<feature type="transmembrane region" description="Helical" evidence="5">
    <location>
        <begin position="88"/>
        <end position="112"/>
    </location>
</feature>
<feature type="domain" description="Major facilitator superfamily (MFS) profile" evidence="6">
    <location>
        <begin position="1"/>
        <end position="377"/>
    </location>
</feature>